<reference evidence="2" key="1">
    <citation type="submission" date="2021-02" db="EMBL/GenBank/DDBJ databases">
        <title>Genome-Resolved Metagenomics of a Microbial Community Performing Photosynthetic Biological Nutrient Removal.</title>
        <authorList>
            <person name="Mcdaniel E.A."/>
        </authorList>
    </citation>
    <scope>NUCLEOTIDE SEQUENCE</scope>
    <source>
        <strain evidence="2">UWPOB_OBS1</strain>
    </source>
</reference>
<dbReference type="EMBL" id="JAFLCK010000019">
    <property type="protein sequence ID" value="MBN8661345.1"/>
    <property type="molecule type" value="Genomic_DNA"/>
</dbReference>
<accession>A0A8J7TLS3</accession>
<feature type="transmembrane region" description="Helical" evidence="1">
    <location>
        <begin position="114"/>
        <end position="132"/>
    </location>
</feature>
<sequence>MPIQFMQFQSDHPAIYGPLSSPNRLDVIVCYLLASLLAIWHRRFSPDCLPSLLSVVGLAGLVQYVLQNEGLSRSLVLTVFSSFAIFLICGYRSLCLLIERTRDLHWPLNFEKVFLILVVWLASGYLNFCLNIDRQALRSQYQIDIESGARPIEDFLLEKTKPGEKVAIIADFPEAAYPLLLSHDRIIATRLLSFRCLSLLHARSEKGALSPVLKDFYAKLLSELHEDLVDPACKLCLINQSITLPILEKAQIVNRLSDASYLAKQGPELVRFVSAGNRQPHEYFGYNYDFAVYAP</sequence>
<evidence type="ECO:0000256" key="1">
    <source>
        <dbReference type="SAM" id="Phobius"/>
    </source>
</evidence>
<proteinExistence type="predicted"/>
<feature type="transmembrane region" description="Helical" evidence="1">
    <location>
        <begin position="75"/>
        <end position="94"/>
    </location>
</feature>
<dbReference type="Proteomes" id="UP000664277">
    <property type="component" value="Unassembled WGS sequence"/>
</dbReference>
<comment type="caution">
    <text evidence="2">The sequence shown here is derived from an EMBL/GenBank/DDBJ whole genome shotgun (WGS) entry which is preliminary data.</text>
</comment>
<protein>
    <submittedName>
        <fullName evidence="2">Uncharacterized protein</fullName>
    </submittedName>
</protein>
<organism evidence="2 3">
    <name type="scientific">Candidatus Obscuribacter phosphatis</name>
    <dbReference type="NCBI Taxonomy" id="1906157"/>
    <lineage>
        <taxon>Bacteria</taxon>
        <taxon>Bacillati</taxon>
        <taxon>Candidatus Melainabacteria</taxon>
        <taxon>Candidatus Obscuribacterales</taxon>
        <taxon>Candidatus Obscuribacteraceae</taxon>
        <taxon>Candidatus Obscuribacter</taxon>
    </lineage>
</organism>
<gene>
    <name evidence="2" type="ORF">J0M35_13340</name>
</gene>
<keyword evidence="1" id="KW-0472">Membrane</keyword>
<evidence type="ECO:0000313" key="3">
    <source>
        <dbReference type="Proteomes" id="UP000664277"/>
    </source>
</evidence>
<evidence type="ECO:0000313" key="2">
    <source>
        <dbReference type="EMBL" id="MBN8661345.1"/>
    </source>
</evidence>
<keyword evidence="1" id="KW-1133">Transmembrane helix</keyword>
<keyword evidence="1" id="KW-0812">Transmembrane</keyword>
<dbReference type="AlphaFoldDB" id="A0A8J7TLS3"/>
<name>A0A8J7TLS3_9BACT</name>